<dbReference type="InterPro" id="IPR051209">
    <property type="entry name" value="FAD-bind_Monooxygenase_sf"/>
</dbReference>
<sequence>MKSHLDVVILGAGFSGIGLGVKLLEAGKRNFAILEQADDIGGTWRDNTYPGSGCDTESHLYCFSFALNPTVSRVYARQPEILAYMQRIVDDNGLRPYIRLGTRVASVKWDDETLLWNVSLADGGMLTARNFVAAWGQLNRPQTPLIAGQDTFKGVQFHSARWRHDVDLSGKRVASIGNAASAVQYIPEIAPVVGHLDVFQRSPNWVVPRMDRPYTDKEIEDYCTIPNLFATHREDLFEWRETTFLRMKQGSAEAEELERIAVEHLQNQVPDPELRKKLTPDYPLGCKRILRTDDYFPAIGRENVSLITSGVSRIEPEGIVTADGELHPVDVIIYGTGFETQSFQGPVEVIGREGHSLRDTWKDGAYAYLGMCVCGFPNFFVMYGPNTNLGHNSILSMLEAQFGYVVQALAAQDELGVEALEVRPTVVSHFNAELQGEMDDAAWSGDCNSWYKNATGKVINNWSGTVHQYHDKTRRFVSDEFMILSVSETARQN</sequence>
<dbReference type="RefSeq" id="WP_093638137.1">
    <property type="nucleotide sequence ID" value="NZ_FPBH01000015.1"/>
</dbReference>
<dbReference type="InterPro" id="IPR036188">
    <property type="entry name" value="FAD/NAD-bd_sf"/>
</dbReference>
<evidence type="ECO:0000313" key="2">
    <source>
        <dbReference type="Proteomes" id="UP000198844"/>
    </source>
</evidence>
<proteinExistence type="predicted"/>
<protein>
    <submittedName>
        <fullName evidence="1">Predicted flavoprotein CzcO associated with the cation diffusion facilitator CzcD</fullName>
    </submittedName>
</protein>
<dbReference type="Gene3D" id="3.50.50.60">
    <property type="entry name" value="FAD/NAD(P)-binding domain"/>
    <property type="match status" value="2"/>
</dbReference>
<organism evidence="1 2">
    <name type="scientific">Paraburkholderia aspalathi</name>
    <dbReference type="NCBI Taxonomy" id="1324617"/>
    <lineage>
        <taxon>Bacteria</taxon>
        <taxon>Pseudomonadati</taxon>
        <taxon>Pseudomonadota</taxon>
        <taxon>Betaproteobacteria</taxon>
        <taxon>Burkholderiales</taxon>
        <taxon>Burkholderiaceae</taxon>
        <taxon>Paraburkholderia</taxon>
    </lineage>
</organism>
<dbReference type="PANTHER" id="PTHR42877:SF4">
    <property type="entry name" value="FAD_NAD(P)-BINDING DOMAIN-CONTAINING PROTEIN-RELATED"/>
    <property type="match status" value="1"/>
</dbReference>
<dbReference type="PANTHER" id="PTHR42877">
    <property type="entry name" value="L-ORNITHINE N(5)-MONOOXYGENASE-RELATED"/>
    <property type="match status" value="1"/>
</dbReference>
<accession>A0A1I7EAC9</accession>
<dbReference type="SUPFAM" id="SSF51905">
    <property type="entry name" value="FAD/NAD(P)-binding domain"/>
    <property type="match status" value="2"/>
</dbReference>
<dbReference type="OrthoDB" id="9766402at2"/>
<dbReference type="EMBL" id="FPBH01000015">
    <property type="protein sequence ID" value="SFU20888.1"/>
    <property type="molecule type" value="Genomic_DNA"/>
</dbReference>
<dbReference type="AlphaFoldDB" id="A0A1I7EAC9"/>
<evidence type="ECO:0000313" key="1">
    <source>
        <dbReference type="EMBL" id="SFU20888.1"/>
    </source>
</evidence>
<reference evidence="1 2" key="1">
    <citation type="submission" date="2016-10" db="EMBL/GenBank/DDBJ databases">
        <authorList>
            <person name="de Groot N.N."/>
        </authorList>
    </citation>
    <scope>NUCLEOTIDE SEQUENCE [LARGE SCALE GENOMIC DNA]</scope>
    <source>
        <strain evidence="1 2">LMG 27731</strain>
    </source>
</reference>
<gene>
    <name evidence="1" type="ORF">SAMN05192563_1015126</name>
</gene>
<name>A0A1I7EAC9_9BURK</name>
<dbReference type="Proteomes" id="UP000198844">
    <property type="component" value="Unassembled WGS sequence"/>
</dbReference>
<dbReference type="Pfam" id="PF13738">
    <property type="entry name" value="Pyr_redox_3"/>
    <property type="match status" value="1"/>
</dbReference>